<reference evidence="2" key="1">
    <citation type="submission" date="2019-12" db="EMBL/GenBank/DDBJ databases">
        <title>An insight into the sialome of adult female Ixodes ricinus ticks feeding for 6 days.</title>
        <authorList>
            <person name="Perner J."/>
            <person name="Ribeiro J.M.C."/>
        </authorList>
    </citation>
    <scope>NUCLEOTIDE SEQUENCE</scope>
    <source>
        <strain evidence="2">Semi-engorged</strain>
        <tissue evidence="2">Salivary glands</tissue>
    </source>
</reference>
<name>A0A6B0V9A8_IXORI</name>
<proteinExistence type="predicted"/>
<dbReference type="AlphaFoldDB" id="A0A6B0V9A8"/>
<evidence type="ECO:0000256" key="1">
    <source>
        <dbReference type="SAM" id="MobiDB-lite"/>
    </source>
</evidence>
<evidence type="ECO:0000313" key="2">
    <source>
        <dbReference type="EMBL" id="MXU98256.1"/>
    </source>
</evidence>
<feature type="region of interest" description="Disordered" evidence="1">
    <location>
        <begin position="300"/>
        <end position="322"/>
    </location>
</feature>
<dbReference type="EMBL" id="GIFC01016173">
    <property type="protein sequence ID" value="MXU98256.1"/>
    <property type="molecule type" value="Transcribed_RNA"/>
</dbReference>
<organism evidence="2">
    <name type="scientific">Ixodes ricinus</name>
    <name type="common">Common tick</name>
    <name type="synonym">Acarus ricinus</name>
    <dbReference type="NCBI Taxonomy" id="34613"/>
    <lineage>
        <taxon>Eukaryota</taxon>
        <taxon>Metazoa</taxon>
        <taxon>Ecdysozoa</taxon>
        <taxon>Arthropoda</taxon>
        <taxon>Chelicerata</taxon>
        <taxon>Arachnida</taxon>
        <taxon>Acari</taxon>
        <taxon>Parasitiformes</taxon>
        <taxon>Ixodida</taxon>
        <taxon>Ixodoidea</taxon>
        <taxon>Ixodidae</taxon>
        <taxon>Ixodinae</taxon>
        <taxon>Ixodes</taxon>
    </lineage>
</organism>
<sequence length="322" mass="35249">MFFVYLRKWGILGFFLFLVFIIMNSLFCQAVVSGNLSLVLSRMNAAIHFSGIKKRFVSAGKLKFLVGLQDWVQATVKHLYWCAESSDGAPDEILPEWTSLVGHVADLHEHANPLYPRCQHEDLNLGRGDGGGRDAERSRYRVTLADCRRPHPPRFGWPGQCWEFSEVVGLQEVAMTRGSVDGCHPEALASRASPFHTQARAVVVIGVVPISPRTSHIRPPRCYAALCTLSLLAEVTMTQTAQANAPAVVSWRACSLGAAADRSPSGCLAGLVVRRSRRYSARSPEGALETRRALAMRSVGNGAPLRSKTGRCNATTTTTTQE</sequence>
<protein>
    <submittedName>
        <fullName evidence="2">Putative secreted protein</fullName>
    </submittedName>
</protein>
<accession>A0A6B0V9A8</accession>